<feature type="transmembrane region" description="Helical" evidence="1">
    <location>
        <begin position="94"/>
        <end position="112"/>
    </location>
</feature>
<proteinExistence type="predicted"/>
<dbReference type="AlphaFoldDB" id="Q9UWX0"/>
<keyword evidence="1" id="KW-0812">Transmembrane</keyword>
<protein>
    <submittedName>
        <fullName evidence="2">Uncharacterized protein ORF-c21_032</fullName>
    </submittedName>
</protein>
<name>Q9UWX0_SACSO</name>
<evidence type="ECO:0000256" key="1">
    <source>
        <dbReference type="SAM" id="Phobius"/>
    </source>
</evidence>
<keyword evidence="1" id="KW-0472">Membrane</keyword>
<dbReference type="EMBL" id="Y18930">
    <property type="protein sequence ID" value="CAB57733.1"/>
    <property type="molecule type" value="Genomic_DNA"/>
</dbReference>
<evidence type="ECO:0000313" key="2">
    <source>
        <dbReference type="EMBL" id="CAB57733.1"/>
    </source>
</evidence>
<accession>Q9UWX0</accession>
<sequence>MLIPAKPCAVSDGACAAAITLLTNTGIRKARIKLALFIVKSQKTIMTIPLKPFFLLHLTDLAYFLAVFHIPYLYSLKFRSFSPLGSFLKFVNIYLDPLSLLLCNILLIILSLENSSLCLSSKICLMNFIDPL</sequence>
<gene>
    <name evidence="2" type="primary">ORF-c21_032</name>
</gene>
<organism evidence="2">
    <name type="scientific">Saccharolobus solfataricus</name>
    <name type="common">Sulfolobus solfataricus</name>
    <dbReference type="NCBI Taxonomy" id="2287"/>
    <lineage>
        <taxon>Archaea</taxon>
        <taxon>Thermoproteota</taxon>
        <taxon>Thermoprotei</taxon>
        <taxon>Sulfolobales</taxon>
        <taxon>Sulfolobaceae</taxon>
        <taxon>Saccharolobus</taxon>
    </lineage>
</organism>
<reference evidence="2" key="1">
    <citation type="journal article" date="2000" name="Genome">
        <title>Gene content and organization of a 281-kbp contig from the genome of the extremely thermophilic archaeon, Sulfolobus solfataricus P2.</title>
        <authorList>
            <person name="Charlebois R.L."/>
            <person name="Singh R.K."/>
            <person name="Chan-Weiher C.C.-Y."/>
            <person name="Allard G."/>
            <person name="Chow C."/>
            <person name="Confalonieri F."/>
            <person name="Curtis B."/>
            <person name="Duguet M."/>
            <person name="Erauso G."/>
            <person name="Faguy D."/>
            <person name="Gaasterland T."/>
            <person name="Garrett R.A."/>
            <person name="Gordon P."/>
            <person name="Jeffries A.C."/>
            <person name="Kozera C."/>
            <person name="Kushwaha N."/>
            <person name="Lafleur E."/>
            <person name="Medina N."/>
            <person name="Peng X."/>
            <person name="Penny S.L."/>
            <person name="She Q."/>
            <person name="St Jean A."/>
            <person name="van der Oost J."/>
            <person name="Young F."/>
            <person name="Zivanovic Y."/>
            <person name="Doolittle W.F."/>
            <person name="Ragan M.A."/>
            <person name="Sensen C.W."/>
        </authorList>
    </citation>
    <scope>NUCLEOTIDE SEQUENCE</scope>
    <source>
        <strain evidence="2">P2</strain>
    </source>
</reference>
<keyword evidence="1" id="KW-1133">Transmembrane helix</keyword>
<feature type="transmembrane region" description="Helical" evidence="1">
    <location>
        <begin position="53"/>
        <end position="74"/>
    </location>
</feature>